<dbReference type="Proteomes" id="UP000020467">
    <property type="component" value="Unassembled WGS sequence"/>
</dbReference>
<evidence type="ECO:0000256" key="6">
    <source>
        <dbReference type="ARBA" id="ARBA00023033"/>
    </source>
</evidence>
<reference evidence="9 10" key="1">
    <citation type="submission" date="2014-02" db="EMBL/GenBank/DDBJ databases">
        <title>The genome sequence of Colletotrichum fioriniae PJ7.</title>
        <authorList>
            <person name="Baroncelli R."/>
            <person name="Thon M.R."/>
        </authorList>
    </citation>
    <scope>NUCLEOTIDE SEQUENCE [LARGE SCALE GENOMIC DNA]</scope>
    <source>
        <strain evidence="9 10">PJ7</strain>
    </source>
</reference>
<evidence type="ECO:0000256" key="1">
    <source>
        <dbReference type="ARBA" id="ARBA00001974"/>
    </source>
</evidence>
<dbReference type="InterPro" id="IPR036188">
    <property type="entry name" value="FAD/NAD-bd_sf"/>
</dbReference>
<organism evidence="9 10">
    <name type="scientific">Colletotrichum fioriniae PJ7</name>
    <dbReference type="NCBI Taxonomy" id="1445577"/>
    <lineage>
        <taxon>Eukaryota</taxon>
        <taxon>Fungi</taxon>
        <taxon>Dikarya</taxon>
        <taxon>Ascomycota</taxon>
        <taxon>Pezizomycotina</taxon>
        <taxon>Sordariomycetes</taxon>
        <taxon>Hypocreomycetidae</taxon>
        <taxon>Glomerellales</taxon>
        <taxon>Glomerellaceae</taxon>
        <taxon>Colletotrichum</taxon>
        <taxon>Colletotrichum acutatum species complex</taxon>
    </lineage>
</organism>
<dbReference type="HOGENOM" id="CLU_009665_19_1_1"/>
<dbReference type="SUPFAM" id="SSF51905">
    <property type="entry name" value="FAD/NAD(P)-binding domain"/>
    <property type="match status" value="1"/>
</dbReference>
<feature type="region of interest" description="Disordered" evidence="7">
    <location>
        <begin position="1"/>
        <end position="20"/>
    </location>
</feature>
<comment type="cofactor">
    <cofactor evidence="1">
        <name>FAD</name>
        <dbReference type="ChEBI" id="CHEBI:57692"/>
    </cofactor>
</comment>
<comment type="similarity">
    <text evidence="2">Belongs to the paxM FAD-dependent monooxygenase family.</text>
</comment>
<dbReference type="GO" id="GO:0071949">
    <property type="term" value="F:FAD binding"/>
    <property type="evidence" value="ECO:0007669"/>
    <property type="project" value="InterPro"/>
</dbReference>
<dbReference type="EMBL" id="JARH01000046">
    <property type="protein sequence ID" value="EXF85910.1"/>
    <property type="molecule type" value="Genomic_DNA"/>
</dbReference>
<dbReference type="eggNOG" id="KOG2614">
    <property type="taxonomic scope" value="Eukaryota"/>
</dbReference>
<name>A0A010RB80_9PEZI</name>
<sequence length="506" mass="56443">MTLMVQENNGNSANDGVPKPTHESTFLDGVLRWPSTGLKVLIVGGGPAGLLTALECWKKGHDVEVVEKNSKNSTIGDVIFIGPSALATFKDYPSMLEEYHRQSWDAFCSYRRLDGEEVCPPQEFEYNRDDVQPHVAWPLRIRTMVSRPGMSIMFYDQCMRLGIPVKFGVNVIDYIENAAEGTGTAVTADGQRLTADIVVAADGLGTKSHKVVMGEAIRAVPTGFVICRIFYRLDPVKNKNLYEKLIKTTRPDLRTHSGDDFHCIFITANDSIVIAITMPDDGTASESWAETITGDEFVSKLPVTEGWDPLILEGIRNIPENSIVKWQLCWRDPQPKWTSPEGRILQLGDSAHAFIPSSISGASTALEDAQSLAECLRLAGKKDANIGTKVHELLRIRRASTLQRLGFANRREMHRRGGFEEVMKSAAKGGPMGLGKWIWTHDPAKYATEKFAEGRSHLENGTPFEHTNLPKGFKWEPNWTMQEETEKEKQGIHTPDLKMNGDWSIY</sequence>
<evidence type="ECO:0000256" key="7">
    <source>
        <dbReference type="SAM" id="MobiDB-lite"/>
    </source>
</evidence>
<evidence type="ECO:0000313" key="9">
    <source>
        <dbReference type="EMBL" id="EXF85910.1"/>
    </source>
</evidence>
<dbReference type="Pfam" id="PF01494">
    <property type="entry name" value="FAD_binding_3"/>
    <property type="match status" value="1"/>
</dbReference>
<dbReference type="STRING" id="1445577.A0A010RB80"/>
<keyword evidence="3" id="KW-0285">Flavoprotein</keyword>
<dbReference type="Gene3D" id="3.50.50.60">
    <property type="entry name" value="FAD/NAD(P)-binding domain"/>
    <property type="match status" value="1"/>
</dbReference>
<feature type="domain" description="FAD-binding" evidence="8">
    <location>
        <begin position="39"/>
        <end position="73"/>
    </location>
</feature>
<dbReference type="AlphaFoldDB" id="A0A010RB80"/>
<dbReference type="GO" id="GO:0004497">
    <property type="term" value="F:monooxygenase activity"/>
    <property type="evidence" value="ECO:0007669"/>
    <property type="project" value="UniProtKB-KW"/>
</dbReference>
<keyword evidence="4" id="KW-0274">FAD</keyword>
<dbReference type="InterPro" id="IPR050493">
    <property type="entry name" value="FAD-dep_Monooxygenase_BioMet"/>
</dbReference>
<accession>A0A010RB80</accession>
<dbReference type="PRINTS" id="PR00420">
    <property type="entry name" value="RNGMNOXGNASE"/>
</dbReference>
<evidence type="ECO:0000256" key="4">
    <source>
        <dbReference type="ARBA" id="ARBA00022827"/>
    </source>
</evidence>
<evidence type="ECO:0000313" key="10">
    <source>
        <dbReference type="Proteomes" id="UP000020467"/>
    </source>
</evidence>
<keyword evidence="6" id="KW-0503">Monooxygenase</keyword>
<comment type="caution">
    <text evidence="9">The sequence shown here is derived from an EMBL/GenBank/DDBJ whole genome shotgun (WGS) entry which is preliminary data.</text>
</comment>
<dbReference type="PANTHER" id="PTHR13789">
    <property type="entry name" value="MONOOXYGENASE"/>
    <property type="match status" value="1"/>
</dbReference>
<dbReference type="OrthoDB" id="16820at2759"/>
<evidence type="ECO:0000256" key="5">
    <source>
        <dbReference type="ARBA" id="ARBA00023002"/>
    </source>
</evidence>
<evidence type="ECO:0000259" key="8">
    <source>
        <dbReference type="Pfam" id="PF01494"/>
    </source>
</evidence>
<keyword evidence="5" id="KW-0560">Oxidoreductase</keyword>
<feature type="compositionally biased region" description="Polar residues" evidence="7">
    <location>
        <begin position="1"/>
        <end position="14"/>
    </location>
</feature>
<dbReference type="PANTHER" id="PTHR13789:SF315">
    <property type="entry name" value="FAD-DEPENDENT MONOOXYGENASE MDPD"/>
    <property type="match status" value="1"/>
</dbReference>
<protein>
    <recommendedName>
        <fullName evidence="8">FAD-binding domain-containing protein</fullName>
    </recommendedName>
</protein>
<evidence type="ECO:0000256" key="2">
    <source>
        <dbReference type="ARBA" id="ARBA00007992"/>
    </source>
</evidence>
<proteinExistence type="inferred from homology"/>
<evidence type="ECO:0000256" key="3">
    <source>
        <dbReference type="ARBA" id="ARBA00022630"/>
    </source>
</evidence>
<gene>
    <name evidence="9" type="ORF">CFIO01_05958</name>
</gene>
<dbReference type="KEGG" id="cfj:CFIO01_05958"/>
<dbReference type="InterPro" id="IPR002938">
    <property type="entry name" value="FAD-bd"/>
</dbReference>
<keyword evidence="10" id="KW-1185">Reference proteome</keyword>